<comment type="caution">
    <text evidence="1">The sequence shown here is derived from an EMBL/GenBank/DDBJ whole genome shotgun (WGS) entry which is preliminary data.</text>
</comment>
<dbReference type="GO" id="GO:0003676">
    <property type="term" value="F:nucleic acid binding"/>
    <property type="evidence" value="ECO:0007669"/>
    <property type="project" value="InterPro"/>
</dbReference>
<dbReference type="EMBL" id="NFKP01000007">
    <property type="protein sequence ID" value="OUP69897.1"/>
    <property type="molecule type" value="Genomic_DNA"/>
</dbReference>
<gene>
    <name evidence="1" type="ORF">B5F11_07915</name>
</gene>
<evidence type="ECO:0000313" key="1">
    <source>
        <dbReference type="EMBL" id="OUP69897.1"/>
    </source>
</evidence>
<sequence>MLESQFQAKLIKELKKRFPGCIVMKSDSGYLQGIPDLLILYNDKWASLECKQSAGAKRQPNQEYYVGKMDEMSFSRFICPENKEEVLHDLQQSFES</sequence>
<organism evidence="1 2">
    <name type="scientific">Anaerotruncus colihominis</name>
    <dbReference type="NCBI Taxonomy" id="169435"/>
    <lineage>
        <taxon>Bacteria</taxon>
        <taxon>Bacillati</taxon>
        <taxon>Bacillota</taxon>
        <taxon>Clostridia</taxon>
        <taxon>Eubacteriales</taxon>
        <taxon>Oscillospiraceae</taxon>
        <taxon>Anaerotruncus</taxon>
    </lineage>
</organism>
<proteinExistence type="predicted"/>
<name>A0A1Y4MME7_9FIRM</name>
<dbReference type="Gene3D" id="3.40.1350.10">
    <property type="match status" value="1"/>
</dbReference>
<dbReference type="InterPro" id="IPR011856">
    <property type="entry name" value="tRNA_endonuc-like_dom_sf"/>
</dbReference>
<protein>
    <recommendedName>
        <fullName evidence="3">VRR-NUC domain-containing protein</fullName>
    </recommendedName>
</protein>
<reference evidence="2" key="1">
    <citation type="submission" date="2017-04" db="EMBL/GenBank/DDBJ databases">
        <title>Function of individual gut microbiota members based on whole genome sequencing of pure cultures obtained from chicken caecum.</title>
        <authorList>
            <person name="Medvecky M."/>
            <person name="Cejkova D."/>
            <person name="Polansky O."/>
            <person name="Karasova D."/>
            <person name="Kubasova T."/>
            <person name="Cizek A."/>
            <person name="Rychlik I."/>
        </authorList>
    </citation>
    <scope>NUCLEOTIDE SEQUENCE [LARGE SCALE GENOMIC DNA]</scope>
    <source>
        <strain evidence="2">An175</strain>
    </source>
</reference>
<dbReference type="AlphaFoldDB" id="A0A1Y4MME7"/>
<evidence type="ECO:0008006" key="3">
    <source>
        <dbReference type="Google" id="ProtNLM"/>
    </source>
</evidence>
<accession>A0A1Y4MME7</accession>
<dbReference type="RefSeq" id="WP_087300744.1">
    <property type="nucleotide sequence ID" value="NZ_NFKP01000007.1"/>
</dbReference>
<dbReference type="Proteomes" id="UP000196386">
    <property type="component" value="Unassembled WGS sequence"/>
</dbReference>
<evidence type="ECO:0000313" key="2">
    <source>
        <dbReference type="Proteomes" id="UP000196386"/>
    </source>
</evidence>